<feature type="compositionally biased region" description="Low complexity" evidence="6">
    <location>
        <begin position="820"/>
        <end position="851"/>
    </location>
</feature>
<name>A0AAV9JXP1_9PEZI</name>
<feature type="compositionally biased region" description="Gly residues" evidence="6">
    <location>
        <begin position="680"/>
        <end position="689"/>
    </location>
</feature>
<feature type="region of interest" description="Disordered" evidence="6">
    <location>
        <begin position="424"/>
        <end position="448"/>
    </location>
</feature>
<keyword evidence="4" id="KW-0472">Membrane</keyword>
<feature type="compositionally biased region" description="Low complexity" evidence="6">
    <location>
        <begin position="246"/>
        <end position="257"/>
    </location>
</feature>
<dbReference type="Gene3D" id="3.10.20.90">
    <property type="entry name" value="Phosphatidylinositol 3-kinase Catalytic Subunit, Chain A, domain 1"/>
    <property type="match status" value="1"/>
</dbReference>
<dbReference type="SUPFAM" id="SSF54236">
    <property type="entry name" value="Ubiquitin-like"/>
    <property type="match status" value="1"/>
</dbReference>
<dbReference type="GO" id="GO:0016020">
    <property type="term" value="C:membrane"/>
    <property type="evidence" value="ECO:0007669"/>
    <property type="project" value="UniProtKB-SubCell"/>
</dbReference>
<comment type="subcellular location">
    <subcellularLocation>
        <location evidence="1">Membrane</location>
    </subcellularLocation>
</comment>
<dbReference type="SMART" id="SM00213">
    <property type="entry name" value="UBQ"/>
    <property type="match status" value="1"/>
</dbReference>
<dbReference type="AlphaFoldDB" id="A0AAV9JXP1"/>
<dbReference type="InterPro" id="IPR039751">
    <property type="entry name" value="HERPUD1/2"/>
</dbReference>
<feature type="region of interest" description="Disordered" evidence="6">
    <location>
        <begin position="680"/>
        <end position="712"/>
    </location>
</feature>
<evidence type="ECO:0000256" key="2">
    <source>
        <dbReference type="ARBA" id="ARBA00022692"/>
    </source>
</evidence>
<organism evidence="8 9">
    <name type="scientific">Oleoguttula mirabilis</name>
    <dbReference type="NCBI Taxonomy" id="1507867"/>
    <lineage>
        <taxon>Eukaryota</taxon>
        <taxon>Fungi</taxon>
        <taxon>Dikarya</taxon>
        <taxon>Ascomycota</taxon>
        <taxon>Pezizomycotina</taxon>
        <taxon>Dothideomycetes</taxon>
        <taxon>Dothideomycetidae</taxon>
        <taxon>Mycosphaerellales</taxon>
        <taxon>Teratosphaeriaceae</taxon>
        <taxon>Oleoguttula</taxon>
    </lineage>
</organism>
<feature type="compositionally biased region" description="Basic and acidic residues" evidence="6">
    <location>
        <begin position="764"/>
        <end position="806"/>
    </location>
</feature>
<evidence type="ECO:0000256" key="5">
    <source>
        <dbReference type="SAM" id="Coils"/>
    </source>
</evidence>
<sequence length="851" mass="90090">MAPPEPPTTITLKVKVPPGYVSNNGSSDEFALGSLPVSTTIGAVRHQIQQLIPSHPTPDRQRLLYGGRALVDNEQTLADALNTKRDATQTEYVVHLLVRPEGAANAPTPDGHRRGASMPSTPIPATGQQQPQLTPADHEALHAQQQQQHIMAHNQNMRRMMDMQQQHQRAMGNWPPAGVHFPQGAVAGGMPNFGQAVAQGQQQRAAMGMQGLGGQNGAAAAQQPNAEPVVNGAQFVDALRNATPVQQQQPSQAQQAPGTEAHAHAHAHAQAGNTPQQAGHHQQQPQQQQQQQRPPGRPISGQGFHLEGVGPNGQRFQFHHQTLNIPGAALPGQGLFGMPQMPGFMPQMPMPAGFPQQQGQLQAAGPSALDRAHENIAEMRRMLEEMRNANGATDEQRTRIADLEQRVQNVNGYIDPFNFHRVTTAGNPAGSSGVNTGRQSAPPSTFHPNPQQPSLFATRHDPQPFLFPPGSEIYNHAAPRSLFNAPPATFMAQRPSDPNEVTCYLLSGPQGPQALVFSPQHGAYTGGLPAVNSASASHTHTHWGRMTPTQTTTAPATAAQQPGQQALANLAPGQPAGAAAGVPNDPVAAAAAQHLANGQARQQAAEAAGPLQPVLNNMWLLLRLSVFAYFILGSNLGWRRPVVLVLVGMGYWIVRAGLFGEGGVVRRWWEGVMRVGPPAGGAGAGGADGGQVQQAEHGDGGAAPGVRQQQVMPTPEQVAQRLVHQRNAQANARVGQLRELVRPVERAVALFVASLWPGVGEAAVRAREDEERRRNEEEVAGRRRVEEDERGRREAEEVAKEKEKGEVGGAGEGAGKDKGTGSVSGSTSNGAPAQAEGPAAGESEETAGGSA</sequence>
<evidence type="ECO:0000313" key="8">
    <source>
        <dbReference type="EMBL" id="KAK4550450.1"/>
    </source>
</evidence>
<reference evidence="8 9" key="1">
    <citation type="submission" date="2021-11" db="EMBL/GenBank/DDBJ databases">
        <title>Black yeast isolated from Biological Soil Crust.</title>
        <authorList>
            <person name="Kurbessoian T."/>
        </authorList>
    </citation>
    <scope>NUCLEOTIDE SEQUENCE [LARGE SCALE GENOMIC DNA]</scope>
    <source>
        <strain evidence="8 9">CCFEE 5522</strain>
    </source>
</reference>
<evidence type="ECO:0000256" key="1">
    <source>
        <dbReference type="ARBA" id="ARBA00004370"/>
    </source>
</evidence>
<feature type="region of interest" description="Disordered" evidence="6">
    <location>
        <begin position="101"/>
        <end position="146"/>
    </location>
</feature>
<keyword evidence="2" id="KW-0812">Transmembrane</keyword>
<feature type="region of interest" description="Disordered" evidence="6">
    <location>
        <begin position="762"/>
        <end position="851"/>
    </location>
</feature>
<gene>
    <name evidence="8" type="ORF">LTR36_000028</name>
</gene>
<keyword evidence="3" id="KW-1133">Transmembrane helix</keyword>
<feature type="region of interest" description="Disordered" evidence="6">
    <location>
        <begin position="243"/>
        <end position="314"/>
    </location>
</feature>
<keyword evidence="9" id="KW-1185">Reference proteome</keyword>
<dbReference type="PROSITE" id="PS50053">
    <property type="entry name" value="UBIQUITIN_2"/>
    <property type="match status" value="1"/>
</dbReference>
<accession>A0AAV9JXP1</accession>
<dbReference type="EMBL" id="JAVFHQ010000001">
    <property type="protein sequence ID" value="KAK4550450.1"/>
    <property type="molecule type" value="Genomic_DNA"/>
</dbReference>
<feature type="domain" description="Ubiquitin-like" evidence="7">
    <location>
        <begin position="10"/>
        <end position="79"/>
    </location>
</feature>
<dbReference type="InterPro" id="IPR029071">
    <property type="entry name" value="Ubiquitin-like_domsf"/>
</dbReference>
<feature type="compositionally biased region" description="Low complexity" evidence="6">
    <location>
        <begin position="268"/>
        <end position="294"/>
    </location>
</feature>
<dbReference type="PANTHER" id="PTHR12943">
    <property type="entry name" value="HOMOCYSTEINE-RESPONSIVE ENDOPLASMIC RETICULUM-RESIDENT UNIQUITIN-LIKE DOMAIN HERPUD PROTEIN FAMILY MEMBER"/>
    <property type="match status" value="1"/>
</dbReference>
<dbReference type="GO" id="GO:0030968">
    <property type="term" value="P:endoplasmic reticulum unfolded protein response"/>
    <property type="evidence" value="ECO:0007669"/>
    <property type="project" value="TreeGrafter"/>
</dbReference>
<evidence type="ECO:0000256" key="4">
    <source>
        <dbReference type="ARBA" id="ARBA00023136"/>
    </source>
</evidence>
<protein>
    <recommendedName>
        <fullName evidence="7">Ubiquitin-like domain-containing protein</fullName>
    </recommendedName>
</protein>
<evidence type="ECO:0000256" key="6">
    <source>
        <dbReference type="SAM" id="MobiDB-lite"/>
    </source>
</evidence>
<evidence type="ECO:0000256" key="3">
    <source>
        <dbReference type="ARBA" id="ARBA00022989"/>
    </source>
</evidence>
<feature type="coiled-coil region" evidence="5">
    <location>
        <begin position="369"/>
        <end position="406"/>
    </location>
</feature>
<proteinExistence type="predicted"/>
<dbReference type="PANTHER" id="PTHR12943:SF27">
    <property type="entry name" value="HOMOCYSTEINE-INDUCED ENDOPLASMIC RETICULUM PROTEIN, ISOFORM A"/>
    <property type="match status" value="1"/>
</dbReference>
<dbReference type="Proteomes" id="UP001324427">
    <property type="component" value="Unassembled WGS sequence"/>
</dbReference>
<keyword evidence="5" id="KW-0175">Coiled coil</keyword>
<evidence type="ECO:0000313" key="9">
    <source>
        <dbReference type="Proteomes" id="UP001324427"/>
    </source>
</evidence>
<comment type="caution">
    <text evidence="8">The sequence shown here is derived from an EMBL/GenBank/DDBJ whole genome shotgun (WGS) entry which is preliminary data.</text>
</comment>
<dbReference type="InterPro" id="IPR000626">
    <property type="entry name" value="Ubiquitin-like_dom"/>
</dbReference>
<evidence type="ECO:0000259" key="7">
    <source>
        <dbReference type="PROSITE" id="PS50053"/>
    </source>
</evidence>